<proteinExistence type="predicted"/>
<organism evidence="1 2">
    <name type="scientific">Vespula maculifrons</name>
    <name type="common">Eastern yellow jacket</name>
    <name type="synonym">Wasp</name>
    <dbReference type="NCBI Taxonomy" id="7453"/>
    <lineage>
        <taxon>Eukaryota</taxon>
        <taxon>Metazoa</taxon>
        <taxon>Ecdysozoa</taxon>
        <taxon>Arthropoda</taxon>
        <taxon>Hexapoda</taxon>
        <taxon>Insecta</taxon>
        <taxon>Pterygota</taxon>
        <taxon>Neoptera</taxon>
        <taxon>Endopterygota</taxon>
        <taxon>Hymenoptera</taxon>
        <taxon>Apocrita</taxon>
        <taxon>Aculeata</taxon>
        <taxon>Vespoidea</taxon>
        <taxon>Vespidae</taxon>
        <taxon>Vespinae</taxon>
        <taxon>Vespula</taxon>
    </lineage>
</organism>
<name>A0ABD2BB30_VESMC</name>
<comment type="caution">
    <text evidence="1">The sequence shown here is derived from an EMBL/GenBank/DDBJ whole genome shotgun (WGS) entry which is preliminary data.</text>
</comment>
<gene>
    <name evidence="1" type="ORF">V1477_015754</name>
</gene>
<feature type="non-terminal residue" evidence="1">
    <location>
        <position position="133"/>
    </location>
</feature>
<sequence>MRRTRPLSTTMCTRRNTKRNSTKRVLCELRCALVEIHNKIELIIVKVGQRSDFVVVARDQNKSYNNVLTLTLPYYMRRTRPLSTTIELVTLKVDQRSHFVDVSRNQIVLLHNFCINSLLFLEEKHLKHLKCSL</sequence>
<dbReference type="Proteomes" id="UP001607303">
    <property type="component" value="Unassembled WGS sequence"/>
</dbReference>
<reference evidence="1 2" key="1">
    <citation type="journal article" date="2024" name="Ann. Entomol. Soc. Am.">
        <title>Genomic analyses of the southern and eastern yellowjacket wasps (Hymenoptera: Vespidae) reveal evolutionary signatures of social life.</title>
        <authorList>
            <person name="Catto M.A."/>
            <person name="Caine P.B."/>
            <person name="Orr S.E."/>
            <person name="Hunt B.G."/>
            <person name="Goodisman M.A.D."/>
        </authorList>
    </citation>
    <scope>NUCLEOTIDE SEQUENCE [LARGE SCALE GENOMIC DNA]</scope>
    <source>
        <strain evidence="1">232</strain>
        <tissue evidence="1">Head and thorax</tissue>
    </source>
</reference>
<evidence type="ECO:0000313" key="2">
    <source>
        <dbReference type="Proteomes" id="UP001607303"/>
    </source>
</evidence>
<evidence type="ECO:0000313" key="1">
    <source>
        <dbReference type="EMBL" id="KAL2729943.1"/>
    </source>
</evidence>
<protein>
    <submittedName>
        <fullName evidence="1">Uncharacterized protein</fullName>
    </submittedName>
</protein>
<accession>A0ABD2BB30</accession>
<keyword evidence="2" id="KW-1185">Reference proteome</keyword>
<dbReference type="EMBL" id="JAYRBN010000091">
    <property type="protein sequence ID" value="KAL2729943.1"/>
    <property type="molecule type" value="Genomic_DNA"/>
</dbReference>
<dbReference type="AlphaFoldDB" id="A0ABD2BB30"/>